<dbReference type="InterPro" id="IPR050570">
    <property type="entry name" value="Cell_wall_metabolism_enzyme"/>
</dbReference>
<dbReference type="AlphaFoldDB" id="A0A3S2VNB7"/>
<dbReference type="PANTHER" id="PTHR21666">
    <property type="entry name" value="PEPTIDASE-RELATED"/>
    <property type="match status" value="1"/>
</dbReference>
<name>A0A3S2VNB7_9PROT</name>
<evidence type="ECO:0000313" key="3">
    <source>
        <dbReference type="Proteomes" id="UP000287447"/>
    </source>
</evidence>
<sequence length="237" mass="25963">MVIGHTEPGATVRFADRTLRVSDDGVFVFGFHRDDPPNMSLEVEYPDKTAETIALEIAQRQYDIQRIDGLPQKKVSPPAEVIERIQREAAAVRKARARDTGIEEFVNGFLWPVDGPISGVYGSQRVLNGKPRQPHYGVDVAAPTGTPVAAPAAGTVSFAEPDLYFSGGTLMIDHGHGLASAFLHMQSVEVKVGERVERGQRIGTVGATGRATGAHLDWRVNWFEKRLDPQLLTIIKQ</sequence>
<dbReference type="Gene3D" id="2.70.70.10">
    <property type="entry name" value="Glucose Permease (Domain IIA)"/>
    <property type="match status" value="1"/>
</dbReference>
<dbReference type="InterPro" id="IPR011055">
    <property type="entry name" value="Dup_hybrid_motif"/>
</dbReference>
<dbReference type="OrthoDB" id="9815245at2"/>
<dbReference type="CDD" id="cd12797">
    <property type="entry name" value="M23_peptidase"/>
    <property type="match status" value="1"/>
</dbReference>
<evidence type="ECO:0000259" key="1">
    <source>
        <dbReference type="Pfam" id="PF01551"/>
    </source>
</evidence>
<dbReference type="FunFam" id="2.70.70.10:FF:000019">
    <property type="entry name" value="M23 family peptidase"/>
    <property type="match status" value="1"/>
</dbReference>
<keyword evidence="3" id="KW-1185">Reference proteome</keyword>
<dbReference type="Proteomes" id="UP000287447">
    <property type="component" value="Unassembled WGS sequence"/>
</dbReference>
<accession>A0A3S2VNB7</accession>
<dbReference type="SUPFAM" id="SSF51261">
    <property type="entry name" value="Duplicated hybrid motif"/>
    <property type="match status" value="1"/>
</dbReference>
<feature type="domain" description="M23ase beta-sheet core" evidence="1">
    <location>
        <begin position="134"/>
        <end position="229"/>
    </location>
</feature>
<organism evidence="2 3">
    <name type="scientific">Hwanghaeella grinnelliae</name>
    <dbReference type="NCBI Taxonomy" id="2500179"/>
    <lineage>
        <taxon>Bacteria</taxon>
        <taxon>Pseudomonadati</taxon>
        <taxon>Pseudomonadota</taxon>
        <taxon>Alphaproteobacteria</taxon>
        <taxon>Rhodospirillales</taxon>
        <taxon>Rhodospirillaceae</taxon>
        <taxon>Hwanghaeella</taxon>
    </lineage>
</organism>
<dbReference type="EMBL" id="SADE01000002">
    <property type="protein sequence ID" value="RVU36983.1"/>
    <property type="molecule type" value="Genomic_DNA"/>
</dbReference>
<gene>
    <name evidence="2" type="ORF">EOI86_16840</name>
</gene>
<dbReference type="Pfam" id="PF01551">
    <property type="entry name" value="Peptidase_M23"/>
    <property type="match status" value="1"/>
</dbReference>
<reference evidence="3" key="1">
    <citation type="submission" date="2019-01" db="EMBL/GenBank/DDBJ databases">
        <title>Gri0909 isolated from a small marine red alga.</title>
        <authorList>
            <person name="Kim J."/>
            <person name="Jeong S.E."/>
            <person name="Jeon C.O."/>
        </authorList>
    </citation>
    <scope>NUCLEOTIDE SEQUENCE [LARGE SCALE GENOMIC DNA]</scope>
    <source>
        <strain evidence="3">Gri0909</strain>
    </source>
</reference>
<dbReference type="PANTHER" id="PTHR21666:SF285">
    <property type="entry name" value="M23 FAMILY METALLOPEPTIDASE"/>
    <property type="match status" value="1"/>
</dbReference>
<dbReference type="GO" id="GO:0004222">
    <property type="term" value="F:metalloendopeptidase activity"/>
    <property type="evidence" value="ECO:0007669"/>
    <property type="project" value="TreeGrafter"/>
</dbReference>
<comment type="caution">
    <text evidence="2">The sequence shown here is derived from an EMBL/GenBank/DDBJ whole genome shotgun (WGS) entry which is preliminary data.</text>
</comment>
<evidence type="ECO:0000313" key="2">
    <source>
        <dbReference type="EMBL" id="RVU36983.1"/>
    </source>
</evidence>
<protein>
    <submittedName>
        <fullName evidence="2">M23 family metallopeptidase</fullName>
    </submittedName>
</protein>
<proteinExistence type="predicted"/>
<dbReference type="InterPro" id="IPR016047">
    <property type="entry name" value="M23ase_b-sheet_dom"/>
</dbReference>